<evidence type="ECO:0000313" key="2">
    <source>
        <dbReference type="EMBL" id="CAK0803392.1"/>
    </source>
</evidence>
<feature type="compositionally biased region" description="Low complexity" evidence="1">
    <location>
        <begin position="64"/>
        <end position="75"/>
    </location>
</feature>
<proteinExistence type="predicted"/>
<gene>
    <name evidence="2" type="ORF">PCOR1329_LOCUS10571</name>
</gene>
<name>A0ABN9QF14_9DINO</name>
<protein>
    <submittedName>
        <fullName evidence="2">Uncharacterized protein</fullName>
    </submittedName>
</protein>
<dbReference type="EMBL" id="CAUYUJ010003002">
    <property type="protein sequence ID" value="CAK0803392.1"/>
    <property type="molecule type" value="Genomic_DNA"/>
</dbReference>
<reference evidence="2" key="1">
    <citation type="submission" date="2023-10" db="EMBL/GenBank/DDBJ databases">
        <authorList>
            <person name="Chen Y."/>
            <person name="Shah S."/>
            <person name="Dougan E. K."/>
            <person name="Thang M."/>
            <person name="Chan C."/>
        </authorList>
    </citation>
    <scope>NUCLEOTIDE SEQUENCE [LARGE SCALE GENOMIC DNA]</scope>
</reference>
<comment type="caution">
    <text evidence="2">The sequence shown here is derived from an EMBL/GenBank/DDBJ whole genome shotgun (WGS) entry which is preliminary data.</text>
</comment>
<organism evidence="2 3">
    <name type="scientific">Prorocentrum cordatum</name>
    <dbReference type="NCBI Taxonomy" id="2364126"/>
    <lineage>
        <taxon>Eukaryota</taxon>
        <taxon>Sar</taxon>
        <taxon>Alveolata</taxon>
        <taxon>Dinophyceae</taxon>
        <taxon>Prorocentrales</taxon>
        <taxon>Prorocentraceae</taxon>
        <taxon>Prorocentrum</taxon>
    </lineage>
</organism>
<feature type="region of interest" description="Disordered" evidence="1">
    <location>
        <begin position="46"/>
        <end position="106"/>
    </location>
</feature>
<keyword evidence="3" id="KW-1185">Reference proteome</keyword>
<accession>A0ABN9QF14</accession>
<dbReference type="Proteomes" id="UP001189429">
    <property type="component" value="Unassembled WGS sequence"/>
</dbReference>
<sequence>MDVHRAAFEGLAEQAGTILEAFGLASGLAQLGARVAAATPAVPAAGVSAGPRDGGQPADAALHGAGVADGGMAVDQEAGPEDVTEKEKAWLLGEADAPDKDQQSEKHKRYLVVLQVQHAYNHKRQRCG</sequence>
<evidence type="ECO:0000256" key="1">
    <source>
        <dbReference type="SAM" id="MobiDB-lite"/>
    </source>
</evidence>
<evidence type="ECO:0000313" key="3">
    <source>
        <dbReference type="Proteomes" id="UP001189429"/>
    </source>
</evidence>